<keyword evidence="7" id="KW-1185">Reference proteome</keyword>
<name>A0ABV4X095_9CYAN</name>
<dbReference type="InterPro" id="IPR051550">
    <property type="entry name" value="SCF-Subunits/Alg-Epimerases"/>
</dbReference>
<evidence type="ECO:0000256" key="1">
    <source>
        <dbReference type="ARBA" id="ARBA00004906"/>
    </source>
</evidence>
<sequence>MNVPRHCQYSAKPPIKLVSGYLTKHSLKASLGLATIALLCWENIAVGAGFVINSSTAIAQLSAKPAPTLPPQPQVVESFPVSQTESNMTQLFVNPIAGNDTTGNGSNGAPFKTITQALKVARENTVIYLAPGTYSQQSGETFPLQLKPGITLQGDPPSKGRSIIIQGGGLFISPTFARQNITILAANKSGIAGITITNPNTRGYGLWIESSNPVVADCTFIGNSHDGISVAGNSAPLIRNNYFTNNGANGMTIYGSSRPEVRENVFERTGFAINIGHDATPLIAGNRISQNTDGIVIQGKARPILRGNTIESNSRDGVIALTETLPDLGTVQDPGGNIFRNNGRYEINAGTAVQVISVYGNQLATRRLIGRINVDGNLIQVSAPRSSSPVAFTNDGTAVQIPVPAPTARKRPARRNRRARATTRRRARRQVRRPTVVSRSTQTPTTIPISVPTAPQARLPQTGLQPGVLPTANTTFSQVNTNSLPSQSLPQTNQTTTALGLRYRVLVEVRTLEEQTKVLSLVPGAFRTIYDGKVVMQVGAFSDRDQAEEMLETINSNGLSAEIEEID</sequence>
<proteinExistence type="predicted"/>
<evidence type="ECO:0000256" key="4">
    <source>
        <dbReference type="SAM" id="MobiDB-lite"/>
    </source>
</evidence>
<feature type="compositionally biased region" description="Basic residues" evidence="4">
    <location>
        <begin position="408"/>
        <end position="432"/>
    </location>
</feature>
<dbReference type="InterPro" id="IPR006626">
    <property type="entry name" value="PbH1"/>
</dbReference>
<feature type="domain" description="DUF1565" evidence="5">
    <location>
        <begin position="96"/>
        <end position="232"/>
    </location>
</feature>
<dbReference type="SMART" id="SM00710">
    <property type="entry name" value="PbH1"/>
    <property type="match status" value="5"/>
</dbReference>
<dbReference type="PANTHER" id="PTHR22990:SF15">
    <property type="entry name" value="F-BOX ONLY PROTEIN 10"/>
    <property type="match status" value="1"/>
</dbReference>
<dbReference type="Pfam" id="PF07602">
    <property type="entry name" value="DUF1565"/>
    <property type="match status" value="2"/>
</dbReference>
<feature type="region of interest" description="Disordered" evidence="4">
    <location>
        <begin position="407"/>
        <end position="457"/>
    </location>
</feature>
<dbReference type="InterPro" id="IPR011050">
    <property type="entry name" value="Pectin_lyase_fold/virulence"/>
</dbReference>
<dbReference type="Proteomes" id="UP001576774">
    <property type="component" value="Unassembled WGS sequence"/>
</dbReference>
<protein>
    <submittedName>
        <fullName evidence="6">DUF1565 domain-containing protein</fullName>
    </submittedName>
</protein>
<evidence type="ECO:0000256" key="3">
    <source>
        <dbReference type="ARBA" id="ARBA00022786"/>
    </source>
</evidence>
<reference evidence="6 7" key="1">
    <citation type="submission" date="2024-09" db="EMBL/GenBank/DDBJ databases">
        <title>Floridaenema gen nov. (Aerosakkonemataceae, Aerosakkonematales ord. nov., Cyanobacteria) from benthic tropical and subtropical fresh waters, with the description of four new species.</title>
        <authorList>
            <person name="Moretto J.A."/>
            <person name="Berthold D.E."/>
            <person name="Lefler F.W."/>
            <person name="Huang I.-S."/>
            <person name="Laughinghouse H. IV."/>
        </authorList>
    </citation>
    <scope>NUCLEOTIDE SEQUENCE [LARGE SCALE GENOMIC DNA]</scope>
    <source>
        <strain evidence="6 7">BLCC-F46</strain>
    </source>
</reference>
<feature type="domain" description="DUF1565" evidence="5">
    <location>
        <begin position="233"/>
        <end position="363"/>
    </location>
</feature>
<accession>A0ABV4X095</accession>
<dbReference type="InterPro" id="IPR011459">
    <property type="entry name" value="DUF1565"/>
</dbReference>
<evidence type="ECO:0000313" key="7">
    <source>
        <dbReference type="Proteomes" id="UP001576774"/>
    </source>
</evidence>
<organism evidence="6 7">
    <name type="scientific">Floridaenema aerugineum BLCC-F46</name>
    <dbReference type="NCBI Taxonomy" id="3153654"/>
    <lineage>
        <taxon>Bacteria</taxon>
        <taxon>Bacillati</taxon>
        <taxon>Cyanobacteriota</taxon>
        <taxon>Cyanophyceae</taxon>
        <taxon>Oscillatoriophycideae</taxon>
        <taxon>Aerosakkonematales</taxon>
        <taxon>Aerosakkonemataceae</taxon>
        <taxon>Floridanema</taxon>
        <taxon>Floridanema aerugineum</taxon>
    </lineage>
</organism>
<dbReference type="SUPFAM" id="SSF51126">
    <property type="entry name" value="Pectin lyase-like"/>
    <property type="match status" value="1"/>
</dbReference>
<dbReference type="InterPro" id="IPR012334">
    <property type="entry name" value="Pectin_lyas_fold"/>
</dbReference>
<feature type="compositionally biased region" description="Polar residues" evidence="4">
    <location>
        <begin position="438"/>
        <end position="448"/>
    </location>
</feature>
<dbReference type="NCBIfam" id="TIGR03804">
    <property type="entry name" value="para_beta_helix"/>
    <property type="match status" value="2"/>
</dbReference>
<dbReference type="RefSeq" id="WP_413269094.1">
    <property type="nucleotide sequence ID" value="NZ_JBHFNQ010000031.1"/>
</dbReference>
<evidence type="ECO:0000256" key="2">
    <source>
        <dbReference type="ARBA" id="ARBA00022737"/>
    </source>
</evidence>
<keyword evidence="2" id="KW-0677">Repeat</keyword>
<dbReference type="Gene3D" id="2.160.20.10">
    <property type="entry name" value="Single-stranded right-handed beta-helix, Pectin lyase-like"/>
    <property type="match status" value="1"/>
</dbReference>
<comment type="pathway">
    <text evidence="1">Protein modification; protein ubiquitination.</text>
</comment>
<gene>
    <name evidence="6" type="ORF">ACE1CC_03535</name>
</gene>
<evidence type="ECO:0000313" key="6">
    <source>
        <dbReference type="EMBL" id="MFB2875946.1"/>
    </source>
</evidence>
<dbReference type="InterPro" id="IPR022441">
    <property type="entry name" value="Para_beta_helix_rpt-2"/>
</dbReference>
<comment type="caution">
    <text evidence="6">The sequence shown here is derived from an EMBL/GenBank/DDBJ whole genome shotgun (WGS) entry which is preliminary data.</text>
</comment>
<dbReference type="EMBL" id="JBHFNQ010000031">
    <property type="protein sequence ID" value="MFB2875946.1"/>
    <property type="molecule type" value="Genomic_DNA"/>
</dbReference>
<dbReference type="PANTHER" id="PTHR22990">
    <property type="entry name" value="F-BOX ONLY PROTEIN"/>
    <property type="match status" value="1"/>
</dbReference>
<keyword evidence="3" id="KW-0833">Ubl conjugation pathway</keyword>
<evidence type="ECO:0000259" key="5">
    <source>
        <dbReference type="Pfam" id="PF07602"/>
    </source>
</evidence>